<dbReference type="KEGG" id="ahal:FTX54_003335"/>
<dbReference type="Pfam" id="PF04203">
    <property type="entry name" value="Sortase"/>
    <property type="match status" value="1"/>
</dbReference>
<dbReference type="CDD" id="cd05828">
    <property type="entry name" value="Sortase_D_1"/>
    <property type="match status" value="1"/>
</dbReference>
<accession>A0A5C7FCJ1</accession>
<keyword evidence="1" id="KW-0378">Hydrolase</keyword>
<evidence type="ECO:0000313" key="4">
    <source>
        <dbReference type="EMBL" id="WWD81584.1"/>
    </source>
</evidence>
<dbReference type="SUPFAM" id="SSF63817">
    <property type="entry name" value="Sortase"/>
    <property type="match status" value="1"/>
</dbReference>
<dbReference type="Proteomes" id="UP000321816">
    <property type="component" value="Chromosome"/>
</dbReference>
<dbReference type="InterPro" id="IPR053525">
    <property type="entry name" value="Sortase_D"/>
</dbReference>
<protein>
    <submittedName>
        <fullName evidence="4">Class D sortase</fullName>
    </submittedName>
</protein>
<dbReference type="NCBIfam" id="NF033746">
    <property type="entry name" value="class_D_sortase"/>
    <property type="match status" value="1"/>
</dbReference>
<organism evidence="4 5">
    <name type="scientific">Alkalicoccus halolimnae</name>
    <dbReference type="NCBI Taxonomy" id="1667239"/>
    <lineage>
        <taxon>Bacteria</taxon>
        <taxon>Bacillati</taxon>
        <taxon>Bacillota</taxon>
        <taxon>Bacilli</taxon>
        <taxon>Bacillales</taxon>
        <taxon>Bacillaceae</taxon>
        <taxon>Alkalicoccus</taxon>
    </lineage>
</organism>
<evidence type="ECO:0000256" key="2">
    <source>
        <dbReference type="PIRSR" id="PIRSR605754-1"/>
    </source>
</evidence>
<dbReference type="RefSeq" id="WP_147805086.1">
    <property type="nucleotide sequence ID" value="NZ_CP144914.1"/>
</dbReference>
<reference evidence="4 5" key="1">
    <citation type="submission" date="2024-01" db="EMBL/GenBank/DDBJ databases">
        <title>Complete Genome Sequence of Alkalicoccus halolimnae BZ-SZ-XJ29T, a Moderately Halophilic Bacterium Isolated from a Salt Lake.</title>
        <authorList>
            <person name="Zhao B."/>
        </authorList>
    </citation>
    <scope>NUCLEOTIDE SEQUENCE [LARGE SCALE GENOMIC DNA]</scope>
    <source>
        <strain evidence="4 5">BZ-SZ-XJ29</strain>
    </source>
</reference>
<feature type="active site" description="Proton donor/acceptor" evidence="2">
    <location>
        <position position="148"/>
    </location>
</feature>
<sequence>MLASVLIAAGVIIAGVNGYNWISQASSGEEMTADDLMTVSAENNVPDMATEENNQQQEEMPDSSKEVPEEEEAENDVKEEPAEPPEPRSYDEYEKGEEIGTLLIPDIDMKYPIYWGTDEDTLTQGVGYHEGDYTTPPDSMKHTVLSGHRDTVFRELGDLEDGAKMYVQFEDVQYEYEIQKTWITDAEDRTVIVSKDEPVLTLTTCYPFNFIGAAPDRYIIEAPLTNVTEIE</sequence>
<dbReference type="InterPro" id="IPR005754">
    <property type="entry name" value="Sortase"/>
</dbReference>
<dbReference type="InterPro" id="IPR041999">
    <property type="entry name" value="Sortase_D_1"/>
</dbReference>
<dbReference type="Gene3D" id="2.40.260.10">
    <property type="entry name" value="Sortase"/>
    <property type="match status" value="1"/>
</dbReference>
<evidence type="ECO:0000313" key="5">
    <source>
        <dbReference type="Proteomes" id="UP000321816"/>
    </source>
</evidence>
<evidence type="ECO:0000256" key="3">
    <source>
        <dbReference type="SAM" id="MobiDB-lite"/>
    </source>
</evidence>
<keyword evidence="5" id="KW-1185">Reference proteome</keyword>
<dbReference type="GO" id="GO:0016787">
    <property type="term" value="F:hydrolase activity"/>
    <property type="evidence" value="ECO:0007669"/>
    <property type="project" value="UniProtKB-KW"/>
</dbReference>
<dbReference type="InterPro" id="IPR023365">
    <property type="entry name" value="Sortase_dom-sf"/>
</dbReference>
<gene>
    <name evidence="4" type="ORF">FTX54_003335</name>
</gene>
<evidence type="ECO:0000256" key="1">
    <source>
        <dbReference type="ARBA" id="ARBA00022801"/>
    </source>
</evidence>
<feature type="active site" description="Acyl-thioester intermediate" evidence="2">
    <location>
        <position position="205"/>
    </location>
</feature>
<dbReference type="NCBIfam" id="TIGR01076">
    <property type="entry name" value="sortase_fam"/>
    <property type="match status" value="1"/>
</dbReference>
<proteinExistence type="predicted"/>
<feature type="compositionally biased region" description="Basic and acidic residues" evidence="3">
    <location>
        <begin position="75"/>
        <end position="96"/>
    </location>
</feature>
<dbReference type="AlphaFoldDB" id="A0A5C7FCJ1"/>
<dbReference type="OrthoDB" id="165822at2"/>
<name>A0A5C7FCJ1_9BACI</name>
<dbReference type="EMBL" id="CP144914">
    <property type="protein sequence ID" value="WWD81584.1"/>
    <property type="molecule type" value="Genomic_DNA"/>
</dbReference>
<feature type="region of interest" description="Disordered" evidence="3">
    <location>
        <begin position="40"/>
        <end position="96"/>
    </location>
</feature>